<evidence type="ECO:0000256" key="1">
    <source>
        <dbReference type="ARBA" id="ARBA00007435"/>
    </source>
</evidence>
<dbReference type="PROSITE" id="PS50164">
    <property type="entry name" value="GIY_YIG"/>
    <property type="match status" value="1"/>
</dbReference>
<reference evidence="3 4" key="1">
    <citation type="submission" date="2017-08" db="EMBL/GenBank/DDBJ databases">
        <title>Infants hospitalized years apart are colonized by the same room-sourced microbial strains.</title>
        <authorList>
            <person name="Brooks B."/>
            <person name="Olm M.R."/>
            <person name="Firek B.A."/>
            <person name="Baker R."/>
            <person name="Thomas B.C."/>
            <person name="Morowitz M.J."/>
            <person name="Banfield J.F."/>
        </authorList>
    </citation>
    <scope>NUCLEOTIDE SEQUENCE [LARGE SCALE GENOMIC DNA]</scope>
    <source>
        <strain evidence="3">S2_005_002_R2_33</strain>
    </source>
</reference>
<dbReference type="PANTHER" id="PTHR34477:SF1">
    <property type="entry name" value="UPF0213 PROTEIN YHBQ"/>
    <property type="match status" value="1"/>
</dbReference>
<organism evidence="3 4">
    <name type="scientific">Novosphingobium pentaromativorans</name>
    <dbReference type="NCBI Taxonomy" id="205844"/>
    <lineage>
        <taxon>Bacteria</taxon>
        <taxon>Pseudomonadati</taxon>
        <taxon>Pseudomonadota</taxon>
        <taxon>Alphaproteobacteria</taxon>
        <taxon>Sphingomonadales</taxon>
        <taxon>Sphingomonadaceae</taxon>
        <taxon>Novosphingobium</taxon>
    </lineage>
</organism>
<accession>A0A2W5QDC6</accession>
<dbReference type="SUPFAM" id="SSF82771">
    <property type="entry name" value="GIY-YIG endonuclease"/>
    <property type="match status" value="1"/>
</dbReference>
<dbReference type="PANTHER" id="PTHR34477">
    <property type="entry name" value="UPF0213 PROTEIN YHBQ"/>
    <property type="match status" value="1"/>
</dbReference>
<dbReference type="Proteomes" id="UP000249082">
    <property type="component" value="Unassembled WGS sequence"/>
</dbReference>
<evidence type="ECO:0000313" key="4">
    <source>
        <dbReference type="Proteomes" id="UP000249082"/>
    </source>
</evidence>
<dbReference type="InterPro" id="IPR050190">
    <property type="entry name" value="UPF0213_domain"/>
</dbReference>
<comment type="caution">
    <text evidence="3">The sequence shown here is derived from an EMBL/GenBank/DDBJ whole genome shotgun (WGS) entry which is preliminary data.</text>
</comment>
<dbReference type="Pfam" id="PF01541">
    <property type="entry name" value="GIY-YIG"/>
    <property type="match status" value="1"/>
</dbReference>
<evidence type="ECO:0000259" key="2">
    <source>
        <dbReference type="PROSITE" id="PS50164"/>
    </source>
</evidence>
<dbReference type="AlphaFoldDB" id="A0A2W5QDC6"/>
<dbReference type="CDD" id="cd10456">
    <property type="entry name" value="GIY-YIG_UPF0213"/>
    <property type="match status" value="1"/>
</dbReference>
<evidence type="ECO:0000313" key="3">
    <source>
        <dbReference type="EMBL" id="PZQ52733.1"/>
    </source>
</evidence>
<dbReference type="EMBL" id="QFPX01000020">
    <property type="protein sequence ID" value="PZQ52733.1"/>
    <property type="molecule type" value="Genomic_DNA"/>
</dbReference>
<proteinExistence type="inferred from homology"/>
<comment type="similarity">
    <text evidence="1">Belongs to the UPF0213 family.</text>
</comment>
<feature type="domain" description="GIY-YIG" evidence="2">
    <location>
        <begin position="1"/>
        <end position="76"/>
    </location>
</feature>
<protein>
    <submittedName>
        <fullName evidence="3">GIY-YIG nuclease family protein</fullName>
    </submittedName>
</protein>
<name>A0A2W5QDC6_9SPHN</name>
<dbReference type="InterPro" id="IPR035901">
    <property type="entry name" value="GIY-YIG_endonuc_sf"/>
</dbReference>
<dbReference type="Gene3D" id="3.40.1440.10">
    <property type="entry name" value="GIY-YIG endonuclease"/>
    <property type="match status" value="1"/>
</dbReference>
<dbReference type="InterPro" id="IPR000305">
    <property type="entry name" value="GIY-YIG_endonuc"/>
</dbReference>
<gene>
    <name evidence="3" type="ORF">DI555_18630</name>
</gene>
<sequence>MAFHTYILRCRDGTYYVGHTDDLERRIAEHGSGMIQGYTSRRLPVTFLWAQDFQTRDDAFAAERKLKGWSRAKKEAMMAGDWALVSQLACGATPRGASTGSA</sequence>